<sequence>MAITAMGDKIVLSAIACDYDRTLTDEKLGLNREAQEALASIRDKVKLILVTGRTIPNLPTSIFNVFHVIVAENGALILDIEHGQKYVTKPKDWDRIRSSLIEEVYDPTVELGEVVASFSSQHYSRLRESLERKGFVKDAFLELNRDRVMLLPIGVDKAYGLKKAAEILGVKLSALACIGDGENDIALFKVAGFKVAVANAVDELKKMADYVCCFPNGLGVIDFLKKFILY</sequence>
<comment type="caution">
    <text evidence="2">The sequence shown here is derived from an EMBL/GenBank/DDBJ whole genome shotgun (WGS) entry which is preliminary data.</text>
</comment>
<proteinExistence type="predicted"/>
<dbReference type="Proteomes" id="UP000272051">
    <property type="component" value="Unassembled WGS sequence"/>
</dbReference>
<dbReference type="GO" id="GO:0005829">
    <property type="term" value="C:cytosol"/>
    <property type="evidence" value="ECO:0007669"/>
    <property type="project" value="TreeGrafter"/>
</dbReference>
<dbReference type="InterPro" id="IPR036412">
    <property type="entry name" value="HAD-like_sf"/>
</dbReference>
<dbReference type="GO" id="GO:0000287">
    <property type="term" value="F:magnesium ion binding"/>
    <property type="evidence" value="ECO:0007669"/>
    <property type="project" value="TreeGrafter"/>
</dbReference>
<dbReference type="AlphaFoldDB" id="A0A497ESL7"/>
<accession>A0A497ESL7</accession>
<dbReference type="GO" id="GO:0008967">
    <property type="term" value="F:phosphoglycolate phosphatase activity"/>
    <property type="evidence" value="ECO:0007669"/>
    <property type="project" value="UniProtKB-UniRule"/>
</dbReference>
<dbReference type="Gene3D" id="3.90.1070.10">
    <property type="match status" value="1"/>
</dbReference>
<dbReference type="NCBIfam" id="TIGR01484">
    <property type="entry name" value="HAD-SF-IIB"/>
    <property type="match status" value="1"/>
</dbReference>
<evidence type="ECO:0000313" key="3">
    <source>
        <dbReference type="EMBL" id="RLE53233.1"/>
    </source>
</evidence>
<evidence type="ECO:0000313" key="4">
    <source>
        <dbReference type="Proteomes" id="UP000272051"/>
    </source>
</evidence>
<gene>
    <name evidence="2" type="ORF">DRJ31_02060</name>
    <name evidence="3" type="ORF">DRJ33_01570</name>
</gene>
<organism evidence="2 5">
    <name type="scientific">Thermoproteota archaeon</name>
    <dbReference type="NCBI Taxonomy" id="2056631"/>
    <lineage>
        <taxon>Archaea</taxon>
        <taxon>Thermoproteota</taxon>
    </lineage>
</organism>
<evidence type="ECO:0000256" key="1">
    <source>
        <dbReference type="NCBIfam" id="TIGR01487"/>
    </source>
</evidence>
<dbReference type="PANTHER" id="PTHR10000:SF8">
    <property type="entry name" value="HAD SUPERFAMILY HYDROLASE-LIKE, TYPE 3"/>
    <property type="match status" value="1"/>
</dbReference>
<dbReference type="Proteomes" id="UP000278475">
    <property type="component" value="Unassembled WGS sequence"/>
</dbReference>
<dbReference type="SUPFAM" id="SSF56784">
    <property type="entry name" value="HAD-like"/>
    <property type="match status" value="1"/>
</dbReference>
<dbReference type="PANTHER" id="PTHR10000">
    <property type="entry name" value="PHOSPHOSERINE PHOSPHATASE"/>
    <property type="match status" value="1"/>
</dbReference>
<name>A0A497ESL7_9CREN</name>
<dbReference type="InterPro" id="IPR006379">
    <property type="entry name" value="HAD-SF_hydro_IIB"/>
</dbReference>
<dbReference type="NCBIfam" id="TIGR01487">
    <property type="entry name" value="Pglycolate_arch"/>
    <property type="match status" value="1"/>
</dbReference>
<dbReference type="Pfam" id="PF08282">
    <property type="entry name" value="Hydrolase_3"/>
    <property type="match status" value="1"/>
</dbReference>
<dbReference type="Gene3D" id="3.40.50.1000">
    <property type="entry name" value="HAD superfamily/HAD-like"/>
    <property type="match status" value="1"/>
</dbReference>
<reference evidence="4 5" key="1">
    <citation type="submission" date="2018-06" db="EMBL/GenBank/DDBJ databases">
        <title>Extensive metabolic versatility and redundancy in microbially diverse, dynamic hydrothermal sediments.</title>
        <authorList>
            <person name="Dombrowski N."/>
            <person name="Teske A."/>
            <person name="Baker B.J."/>
        </authorList>
    </citation>
    <scope>NUCLEOTIDE SEQUENCE [LARGE SCALE GENOMIC DNA]</scope>
    <source>
        <strain evidence="3">B34_G17</strain>
        <strain evidence="2">B66_G16</strain>
    </source>
</reference>
<dbReference type="EMBL" id="QMQX01000017">
    <property type="protein sequence ID" value="RLE53233.1"/>
    <property type="molecule type" value="Genomic_DNA"/>
</dbReference>
<evidence type="ECO:0000313" key="5">
    <source>
        <dbReference type="Proteomes" id="UP000278475"/>
    </source>
</evidence>
<keyword evidence="2" id="KW-0378">Hydrolase</keyword>
<protein>
    <recommendedName>
        <fullName evidence="1">Phosphoglycolate phosphatase</fullName>
        <ecNumber evidence="1">3.1.3.18</ecNumber>
    </recommendedName>
</protein>
<dbReference type="EMBL" id="QMQV01000010">
    <property type="protein sequence ID" value="RLE50227.1"/>
    <property type="molecule type" value="Genomic_DNA"/>
</dbReference>
<dbReference type="EC" id="3.1.3.18" evidence="1"/>
<dbReference type="InterPro" id="IPR023214">
    <property type="entry name" value="HAD_sf"/>
</dbReference>
<evidence type="ECO:0000313" key="2">
    <source>
        <dbReference type="EMBL" id="RLE50227.1"/>
    </source>
</evidence>